<organism evidence="2 3">
    <name type="scientific">Sporosarcina limicola</name>
    <dbReference type="NCBI Taxonomy" id="34101"/>
    <lineage>
        <taxon>Bacteria</taxon>
        <taxon>Bacillati</taxon>
        <taxon>Bacillota</taxon>
        <taxon>Bacilli</taxon>
        <taxon>Bacillales</taxon>
        <taxon>Caryophanaceae</taxon>
        <taxon>Sporosarcina</taxon>
    </lineage>
</organism>
<gene>
    <name evidence="2" type="ORF">H4683_001792</name>
</gene>
<feature type="transmembrane region" description="Helical" evidence="1">
    <location>
        <begin position="38"/>
        <end position="57"/>
    </location>
</feature>
<proteinExistence type="predicted"/>
<keyword evidence="1" id="KW-0472">Membrane</keyword>
<feature type="transmembrane region" description="Helical" evidence="1">
    <location>
        <begin position="69"/>
        <end position="89"/>
    </location>
</feature>
<keyword evidence="3" id="KW-1185">Reference proteome</keyword>
<dbReference type="EMBL" id="JADBEL010000008">
    <property type="protein sequence ID" value="MBE1554714.1"/>
    <property type="molecule type" value="Genomic_DNA"/>
</dbReference>
<dbReference type="Proteomes" id="UP000658225">
    <property type="component" value="Unassembled WGS sequence"/>
</dbReference>
<evidence type="ECO:0008006" key="4">
    <source>
        <dbReference type="Google" id="ProtNLM"/>
    </source>
</evidence>
<feature type="transmembrane region" description="Helical" evidence="1">
    <location>
        <begin position="6"/>
        <end position="26"/>
    </location>
</feature>
<protein>
    <recommendedName>
        <fullName evidence="4">DUF3021 domain-containing protein</fullName>
    </recommendedName>
</protein>
<dbReference type="RefSeq" id="WP_192598476.1">
    <property type="nucleotide sequence ID" value="NZ_JADBEL010000008.1"/>
</dbReference>
<evidence type="ECO:0000256" key="1">
    <source>
        <dbReference type="SAM" id="Phobius"/>
    </source>
</evidence>
<name>A0A927R684_9BACL</name>
<keyword evidence="1" id="KW-1133">Transmembrane helix</keyword>
<feature type="transmembrane region" description="Helical" evidence="1">
    <location>
        <begin position="96"/>
        <end position="117"/>
    </location>
</feature>
<comment type="caution">
    <text evidence="2">The sequence shown here is derived from an EMBL/GenBank/DDBJ whole genome shotgun (WGS) entry which is preliminary data.</text>
</comment>
<evidence type="ECO:0000313" key="3">
    <source>
        <dbReference type="Proteomes" id="UP000658225"/>
    </source>
</evidence>
<evidence type="ECO:0000313" key="2">
    <source>
        <dbReference type="EMBL" id="MBE1554714.1"/>
    </source>
</evidence>
<accession>A0A927R684</accession>
<sequence length="142" mass="16120">MNNLFLHIVFGCISFTVSTIFYLLFSSFSTFPPLKEQMAFNILIISFSITCLMYLKNLLPFNHPVVSKLFEIFNVVIVLLVAGTVFKIFPFNWANSLAVILIGLMTYAVVMIVGYGANLFDAKKINLAIQSKKRRLSDEKNH</sequence>
<dbReference type="AlphaFoldDB" id="A0A927R684"/>
<reference evidence="2" key="1">
    <citation type="submission" date="2020-10" db="EMBL/GenBank/DDBJ databases">
        <title>Genomic Encyclopedia of Type Strains, Phase IV (KMG-IV): sequencing the most valuable type-strain genomes for metagenomic binning, comparative biology and taxonomic classification.</title>
        <authorList>
            <person name="Goeker M."/>
        </authorList>
    </citation>
    <scope>NUCLEOTIDE SEQUENCE</scope>
    <source>
        <strain evidence="2">DSM 13886</strain>
    </source>
</reference>
<keyword evidence="1" id="KW-0812">Transmembrane</keyword>